<evidence type="ECO:0000256" key="1">
    <source>
        <dbReference type="SAM" id="SignalP"/>
    </source>
</evidence>
<accession>A0A6B0TZL9</accession>
<dbReference type="EMBL" id="GIFC01003586">
    <property type="protein sequence ID" value="MXU85669.1"/>
    <property type="molecule type" value="Transcribed_RNA"/>
</dbReference>
<sequence>MKSNWTISHGVWLSRLVLSAWVKAARANSQLLPGRKPYWWGLGKFDSSRWAKSRLLMTLSIVWQTMDVMEIGRYEWMSDLRGHRVPF</sequence>
<reference evidence="2" key="1">
    <citation type="submission" date="2019-12" db="EMBL/GenBank/DDBJ databases">
        <title>An insight into the sialome of adult female Ixodes ricinus ticks feeding for 6 days.</title>
        <authorList>
            <person name="Perner J."/>
            <person name="Ribeiro J.M.C."/>
        </authorList>
    </citation>
    <scope>NUCLEOTIDE SEQUENCE</scope>
    <source>
        <strain evidence="2">Semi-engorged</strain>
        <tissue evidence="2">Salivary glands</tissue>
    </source>
</reference>
<feature type="chain" id="PRO_5025538824" evidence="1">
    <location>
        <begin position="28"/>
        <end position="87"/>
    </location>
</feature>
<feature type="signal peptide" evidence="1">
    <location>
        <begin position="1"/>
        <end position="27"/>
    </location>
</feature>
<name>A0A6B0TZL9_IXORI</name>
<dbReference type="AlphaFoldDB" id="A0A6B0TZL9"/>
<protein>
    <submittedName>
        <fullName evidence="2">Putative secreted protein</fullName>
    </submittedName>
</protein>
<keyword evidence="1" id="KW-0732">Signal</keyword>
<proteinExistence type="predicted"/>
<organism evidence="2">
    <name type="scientific">Ixodes ricinus</name>
    <name type="common">Common tick</name>
    <name type="synonym">Acarus ricinus</name>
    <dbReference type="NCBI Taxonomy" id="34613"/>
    <lineage>
        <taxon>Eukaryota</taxon>
        <taxon>Metazoa</taxon>
        <taxon>Ecdysozoa</taxon>
        <taxon>Arthropoda</taxon>
        <taxon>Chelicerata</taxon>
        <taxon>Arachnida</taxon>
        <taxon>Acari</taxon>
        <taxon>Parasitiformes</taxon>
        <taxon>Ixodida</taxon>
        <taxon>Ixodoidea</taxon>
        <taxon>Ixodidae</taxon>
        <taxon>Ixodinae</taxon>
        <taxon>Ixodes</taxon>
    </lineage>
</organism>
<evidence type="ECO:0000313" key="2">
    <source>
        <dbReference type="EMBL" id="MXU85669.1"/>
    </source>
</evidence>